<dbReference type="STRING" id="2082308.A0A2K1QVW3"/>
<reference evidence="10 11" key="1">
    <citation type="submission" date="2017-06" db="EMBL/GenBank/DDBJ databases">
        <title>Draft genome sequence of a variant of Elsinoe murrayae.</title>
        <authorList>
            <person name="Cheng Q."/>
        </authorList>
    </citation>
    <scope>NUCLEOTIDE SEQUENCE [LARGE SCALE GENOMIC DNA]</scope>
    <source>
        <strain evidence="10 11">CQ-2017a</strain>
    </source>
</reference>
<dbReference type="InterPro" id="IPR024629">
    <property type="entry name" value="Ribosomal_mL67"/>
</dbReference>
<dbReference type="GO" id="GO:0005739">
    <property type="term" value="C:mitochondrion"/>
    <property type="evidence" value="ECO:0007669"/>
    <property type="project" value="UniProtKB-SubCell"/>
</dbReference>
<keyword evidence="6" id="KW-0804">Transcription</keyword>
<evidence type="ECO:0000256" key="1">
    <source>
        <dbReference type="ARBA" id="ARBA00004173"/>
    </source>
</evidence>
<proteinExistence type="inferred from homology"/>
<evidence type="ECO:0000256" key="3">
    <source>
        <dbReference type="ARBA" id="ARBA00022980"/>
    </source>
</evidence>
<evidence type="ECO:0000256" key="2">
    <source>
        <dbReference type="ARBA" id="ARBA00010741"/>
    </source>
</evidence>
<comment type="subcellular location">
    <subcellularLocation>
        <location evidence="1">Mitochondrion</location>
    </subcellularLocation>
</comment>
<dbReference type="PANTHER" id="PTHR28184:SF1">
    <property type="entry name" value="LARGE RIBOSOMAL SUBUNIT PROTEIN ML67"/>
    <property type="match status" value="1"/>
</dbReference>
<protein>
    <recommendedName>
        <fullName evidence="8">Large ribosomal subunit protein mL67</fullName>
    </recommendedName>
</protein>
<dbReference type="GO" id="GO:0003697">
    <property type="term" value="F:single-stranded DNA binding"/>
    <property type="evidence" value="ECO:0007669"/>
    <property type="project" value="InterPro"/>
</dbReference>
<keyword evidence="7" id="KW-0687">Ribonucleoprotein</keyword>
<evidence type="ECO:0000256" key="4">
    <source>
        <dbReference type="ARBA" id="ARBA00023015"/>
    </source>
</evidence>
<evidence type="ECO:0000256" key="9">
    <source>
        <dbReference type="SAM" id="MobiDB-lite"/>
    </source>
</evidence>
<keyword evidence="3" id="KW-0689">Ribosomal protein</keyword>
<accession>A0A2K1QVW3</accession>
<dbReference type="EMBL" id="NKHZ01000032">
    <property type="protein sequence ID" value="PNS19207.1"/>
    <property type="molecule type" value="Genomic_DNA"/>
</dbReference>
<evidence type="ECO:0000313" key="11">
    <source>
        <dbReference type="Proteomes" id="UP000243797"/>
    </source>
</evidence>
<evidence type="ECO:0000256" key="8">
    <source>
        <dbReference type="ARBA" id="ARBA00035185"/>
    </source>
</evidence>
<keyword evidence="4" id="KW-0805">Transcription regulation</keyword>
<dbReference type="InParanoid" id="A0A2K1QVW3"/>
<feature type="region of interest" description="Disordered" evidence="9">
    <location>
        <begin position="337"/>
        <end position="369"/>
    </location>
</feature>
<dbReference type="AlphaFoldDB" id="A0A2K1QVW3"/>
<dbReference type="GO" id="GO:1990904">
    <property type="term" value="C:ribonucleoprotein complex"/>
    <property type="evidence" value="ECO:0007669"/>
    <property type="project" value="UniProtKB-KW"/>
</dbReference>
<feature type="compositionally biased region" description="Basic and acidic residues" evidence="9">
    <location>
        <begin position="834"/>
        <end position="843"/>
    </location>
</feature>
<organism evidence="10 11">
    <name type="scientific">Sphaceloma murrayae</name>
    <dbReference type="NCBI Taxonomy" id="2082308"/>
    <lineage>
        <taxon>Eukaryota</taxon>
        <taxon>Fungi</taxon>
        <taxon>Dikarya</taxon>
        <taxon>Ascomycota</taxon>
        <taxon>Pezizomycotina</taxon>
        <taxon>Dothideomycetes</taxon>
        <taxon>Dothideomycetidae</taxon>
        <taxon>Myriangiales</taxon>
        <taxon>Elsinoaceae</taxon>
        <taxon>Sphaceloma</taxon>
    </lineage>
</organism>
<dbReference type="GO" id="GO:0005840">
    <property type="term" value="C:ribosome"/>
    <property type="evidence" value="ECO:0007669"/>
    <property type="project" value="UniProtKB-KW"/>
</dbReference>
<comment type="similarity">
    <text evidence="2">Belongs to the mitochondrion-specific ribosomal protein mL67 family.</text>
</comment>
<keyword evidence="5" id="KW-0496">Mitochondrion</keyword>
<feature type="region of interest" description="Disordered" evidence="9">
    <location>
        <begin position="834"/>
        <end position="868"/>
    </location>
</feature>
<dbReference type="OrthoDB" id="5333655at2759"/>
<evidence type="ECO:0000313" key="10">
    <source>
        <dbReference type="EMBL" id="PNS19207.1"/>
    </source>
</evidence>
<dbReference type="GO" id="GO:0000150">
    <property type="term" value="F:DNA strand exchange activity"/>
    <property type="evidence" value="ECO:0007669"/>
    <property type="project" value="InterPro"/>
</dbReference>
<evidence type="ECO:0000256" key="6">
    <source>
        <dbReference type="ARBA" id="ARBA00023163"/>
    </source>
</evidence>
<evidence type="ECO:0000256" key="5">
    <source>
        <dbReference type="ARBA" id="ARBA00023128"/>
    </source>
</evidence>
<name>A0A2K1QVW3_9PEZI</name>
<dbReference type="GO" id="GO:0003735">
    <property type="term" value="F:structural constituent of ribosome"/>
    <property type="evidence" value="ECO:0007669"/>
    <property type="project" value="TreeGrafter"/>
</dbReference>
<dbReference type="Proteomes" id="UP000243797">
    <property type="component" value="Unassembled WGS sequence"/>
</dbReference>
<feature type="compositionally biased region" description="Basic and acidic residues" evidence="9">
    <location>
        <begin position="850"/>
        <end position="868"/>
    </location>
</feature>
<dbReference type="PANTHER" id="PTHR28184">
    <property type="entry name" value="MITOCHONDRIAL HOMOLOGOUS RECOMBINATION PROTEIN 1"/>
    <property type="match status" value="1"/>
</dbReference>
<comment type="caution">
    <text evidence="10">The sequence shown here is derived from an EMBL/GenBank/DDBJ whole genome shotgun (WGS) entry which is preliminary data.</text>
</comment>
<sequence length="868" mass="99092">MKAGVLARRADVVAPHGTRIYAYRHWQTNRVLYSLSRSLDNTSSLKQLTFAGKKTVPRALRKDHWKPFFTAKFELPHQGLKAFKKLREWRILHELNWDPEAVKPLEYTIEKQEEKEDEYDEWNELGGWRVGGPRQRLSEWKLRKKKHIMNQAENSVADLAAVLMEQEKMAEGFSERMEGFAQEALSWVSTEATNDTARQEHLDRINKKLQRMEKRVKATKAKSGKRWDLSLAKKVQNLNFEIKRGKIEYHHVSKLPDKLRQAVTDTLSEKLSSDYSGILHEEITKSMRKKTGARMYLLSKALERLGVDKERLLMAKQEADAGRPELLDSIIMEVPATLDKLSEPPRELLDEDGEGPGGASATADDQVSENAVSWNSVPENDVNRMELAQHDVDISTQSKDDASRQGAGSALADVEVVEQTDNVQKYANPLQHEQRVPEQQDARAAAKAAQQALKARSAEIRLLALRLQSDAAITFSELQRRVVIRDRSAIQDRARARFEQLHQPQASDVIDSGVTEGEAKSNVTPSVMTLDVPVRGYGSIKVTRPVNDLVESSIDKLREQLPNLAPKPTEDVRLDIQIEWANPLDAEFGREWPSNVQHLPMGYSRNTSPTSHQRGVLELEMRVVHDKDHTLIRRLPDSSKDPKPRAEDTLRIQLAEELMRRNDSGIVMGRSAKKAVPSSRSSERTRAASLMKEKRRLAAVKVENEMLEFQKRQAAEAASAKQRKEDKRAEFIAKVEAEEPEKAAAIKRHWARVEELQLRKKEAMPKPTPEEEAERAKRLQRRLEARAVAQAKMAVIREQEQAREKQAFRERTAALQDLARQRKEEKRAAFIAKVEAEEPEKAAAIRAHWARKEQEREEKRAETEQKST</sequence>
<gene>
    <name evidence="10" type="ORF">CAC42_2384</name>
</gene>
<feature type="region of interest" description="Disordered" evidence="9">
    <location>
        <begin position="758"/>
        <end position="778"/>
    </location>
</feature>
<keyword evidence="11" id="KW-1185">Reference proteome</keyword>
<dbReference type="Pfam" id="PF12829">
    <property type="entry name" value="Mhr1"/>
    <property type="match status" value="1"/>
</dbReference>
<evidence type="ECO:0000256" key="7">
    <source>
        <dbReference type="ARBA" id="ARBA00023274"/>
    </source>
</evidence>